<dbReference type="PANTHER" id="PTHR30629">
    <property type="entry name" value="PROPHAGE INTEGRASE"/>
    <property type="match status" value="1"/>
</dbReference>
<dbReference type="InterPro" id="IPR050808">
    <property type="entry name" value="Phage_Integrase"/>
</dbReference>
<keyword evidence="2" id="KW-0229">DNA integration</keyword>
<evidence type="ECO:0000259" key="5">
    <source>
        <dbReference type="Pfam" id="PF22022"/>
    </source>
</evidence>
<feature type="domain" description="Integrase DNA-binding" evidence="4">
    <location>
        <begin position="5"/>
        <end position="84"/>
    </location>
</feature>
<dbReference type="PATRIC" id="fig|1096930.3.peg.1947"/>
<comment type="caution">
    <text evidence="6">The sequence shown here is derived from an EMBL/GenBank/DDBJ whole genome shotgun (WGS) entry which is preliminary data.</text>
</comment>
<name>T0HIF9_9SPHN</name>
<dbReference type="Gene3D" id="1.10.150.130">
    <property type="match status" value="1"/>
</dbReference>
<gene>
    <name evidence="6" type="ORF">L284_09830</name>
</gene>
<comment type="similarity">
    <text evidence="1">Belongs to the 'phage' integrase family.</text>
</comment>
<proteinExistence type="inferred from homology"/>
<reference evidence="6 7" key="1">
    <citation type="journal article" date="2013" name="Genome Announc.">
        <title>Genome Sequence of Novosphingobium lindaniclasticum LE124T, Isolated from a Hexachlorocyclohexane Dumpsite.</title>
        <authorList>
            <person name="Saxena A."/>
            <person name="Nayyar N."/>
            <person name="Sangwan N."/>
            <person name="Kumari R."/>
            <person name="Khurana J.P."/>
            <person name="Lal R."/>
        </authorList>
    </citation>
    <scope>NUCLEOTIDE SEQUENCE [LARGE SCALE GENOMIC DNA]</scope>
    <source>
        <strain evidence="6 7">LE124</strain>
    </source>
</reference>
<dbReference type="InterPro" id="IPR053876">
    <property type="entry name" value="Phage_int_M"/>
</dbReference>
<dbReference type="RefSeq" id="WP_021233847.1">
    <property type="nucleotide sequence ID" value="NZ_ATHL01000072.1"/>
</dbReference>
<protein>
    <submittedName>
        <fullName evidence="6">Uncharacterized protein</fullName>
    </submittedName>
</protein>
<evidence type="ECO:0000256" key="2">
    <source>
        <dbReference type="ARBA" id="ARBA00022908"/>
    </source>
</evidence>
<dbReference type="Proteomes" id="UP000015527">
    <property type="component" value="Unassembled WGS sequence"/>
</dbReference>
<evidence type="ECO:0000313" key="6">
    <source>
        <dbReference type="EMBL" id="EQB16141.1"/>
    </source>
</evidence>
<dbReference type="PANTHER" id="PTHR30629:SF2">
    <property type="entry name" value="PROPHAGE INTEGRASE INTS-RELATED"/>
    <property type="match status" value="1"/>
</dbReference>
<dbReference type="InterPro" id="IPR025166">
    <property type="entry name" value="Integrase_DNA_bind_dom"/>
</dbReference>
<keyword evidence="3" id="KW-0238">DNA-binding</keyword>
<evidence type="ECO:0000313" key="7">
    <source>
        <dbReference type="Proteomes" id="UP000015527"/>
    </source>
</evidence>
<dbReference type="InterPro" id="IPR010998">
    <property type="entry name" value="Integrase_recombinase_N"/>
</dbReference>
<dbReference type="eggNOG" id="COG0582">
    <property type="taxonomic scope" value="Bacteria"/>
</dbReference>
<keyword evidence="7" id="KW-1185">Reference proteome</keyword>
<sequence length="164" mass="18076">MGKLNALGVKNAKPGRHGDGDGLYLVVKPTGAKSWILRVQRDKMRRDIGLGSLAALTLAEARVKAVELRKHALNGRDPIAERDRDRRPIPTFKEAAKKTHAALKSGWVGKSADAFLSSLETYAFPSLGNRRVDTIEAANIQKVLTPIWTTKPELARKLRMRIGC</sequence>
<dbReference type="InterPro" id="IPR038488">
    <property type="entry name" value="Integrase_DNA-bd_sf"/>
</dbReference>
<dbReference type="EMBL" id="ATHL01000072">
    <property type="protein sequence ID" value="EQB16141.1"/>
    <property type="molecule type" value="Genomic_DNA"/>
</dbReference>
<dbReference type="GO" id="GO:0003677">
    <property type="term" value="F:DNA binding"/>
    <property type="evidence" value="ECO:0007669"/>
    <property type="project" value="UniProtKB-KW"/>
</dbReference>
<evidence type="ECO:0000256" key="1">
    <source>
        <dbReference type="ARBA" id="ARBA00008857"/>
    </source>
</evidence>
<dbReference type="Pfam" id="PF13356">
    <property type="entry name" value="Arm-DNA-bind_3"/>
    <property type="match status" value="1"/>
</dbReference>
<feature type="domain" description="Phage integrase central" evidence="5">
    <location>
        <begin position="92"/>
        <end position="163"/>
    </location>
</feature>
<evidence type="ECO:0000259" key="4">
    <source>
        <dbReference type="Pfam" id="PF13356"/>
    </source>
</evidence>
<dbReference type="OrthoDB" id="7388552at2"/>
<dbReference type="AlphaFoldDB" id="T0HIF9"/>
<accession>T0HIF9</accession>
<dbReference type="GO" id="GO:0015074">
    <property type="term" value="P:DNA integration"/>
    <property type="evidence" value="ECO:0007669"/>
    <property type="project" value="UniProtKB-KW"/>
</dbReference>
<dbReference type="Gene3D" id="3.30.160.390">
    <property type="entry name" value="Integrase, DNA-binding domain"/>
    <property type="match status" value="1"/>
</dbReference>
<dbReference type="Pfam" id="PF22022">
    <property type="entry name" value="Phage_int_M"/>
    <property type="match status" value="1"/>
</dbReference>
<evidence type="ECO:0000256" key="3">
    <source>
        <dbReference type="ARBA" id="ARBA00023125"/>
    </source>
</evidence>
<organism evidence="6 7">
    <name type="scientific">Novosphingobium lindaniclasticum LE124</name>
    <dbReference type="NCBI Taxonomy" id="1096930"/>
    <lineage>
        <taxon>Bacteria</taxon>
        <taxon>Pseudomonadati</taxon>
        <taxon>Pseudomonadota</taxon>
        <taxon>Alphaproteobacteria</taxon>
        <taxon>Sphingomonadales</taxon>
        <taxon>Sphingomonadaceae</taxon>
        <taxon>Novosphingobium</taxon>
    </lineage>
</organism>